<keyword evidence="11" id="KW-1185">Reference proteome</keyword>
<feature type="coiled-coil region" evidence="8">
    <location>
        <begin position="103"/>
        <end position="174"/>
    </location>
</feature>
<evidence type="ECO:0000256" key="3">
    <source>
        <dbReference type="ARBA" id="ARBA00005795"/>
    </source>
</evidence>
<dbReference type="EMBL" id="JAULSN010000001">
    <property type="protein sequence ID" value="KAK3383746.1"/>
    <property type="molecule type" value="Genomic_DNA"/>
</dbReference>
<comment type="caution">
    <text evidence="10">The sequence shown here is derived from an EMBL/GenBank/DDBJ whole genome shotgun (WGS) entry which is preliminary data.</text>
</comment>
<name>A0AAE0NLI1_9PEZI</name>
<dbReference type="PANTHER" id="PTHR14401:SF6">
    <property type="entry name" value="CENTROMERE PROTEIN K"/>
    <property type="match status" value="1"/>
</dbReference>
<comment type="similarity">
    <text evidence="3">Belongs to the CENP-K/MCM22 family.</text>
</comment>
<feature type="compositionally biased region" description="Basic and acidic residues" evidence="9">
    <location>
        <begin position="230"/>
        <end position="243"/>
    </location>
</feature>
<gene>
    <name evidence="10" type="ORF">B0T24DRAFT_61028</name>
</gene>
<dbReference type="GO" id="GO:0000070">
    <property type="term" value="P:mitotic sister chromatid segregation"/>
    <property type="evidence" value="ECO:0007669"/>
    <property type="project" value="TreeGrafter"/>
</dbReference>
<sequence length="335" mass="37485">MAEASRRGCDGSHQADVDRTIAELKKRETELEDALQKLRAAASTSTRPLDAKSQVKVTMEIMSRAYRHVADSQPFLPSPGSVLPSLLALRRAHQTVAGSNEYMDSQAASLEQIQRRVKAEEANLRDQLALQEALEKRVQSLRDGMETRREMTQEQLVEERAAELKQQKEDWDKQTSSLLKDLDWFIRHNLGPMLAAEELGGPVVGELTKIEPDDLSAGFSTKGKLKKAKASPDEDQRQRRIDEIWGGAQEQQDQGSKRKHEERDEASAASAEMRDLTEQLLNKLQESGGDSSAAYVQLAKESAASRFLVRSQVAELHPKDATKLRLVNFGRELDD</sequence>
<evidence type="ECO:0000313" key="10">
    <source>
        <dbReference type="EMBL" id="KAK3383746.1"/>
    </source>
</evidence>
<feature type="compositionally biased region" description="Basic and acidic residues" evidence="9">
    <location>
        <begin position="255"/>
        <end position="273"/>
    </location>
</feature>
<evidence type="ECO:0000256" key="6">
    <source>
        <dbReference type="ARBA" id="ARBA00023242"/>
    </source>
</evidence>
<proteinExistence type="inferred from homology"/>
<dbReference type="GO" id="GO:0000775">
    <property type="term" value="C:chromosome, centromeric region"/>
    <property type="evidence" value="ECO:0007669"/>
    <property type="project" value="UniProtKB-SubCell"/>
</dbReference>
<dbReference type="GO" id="GO:0051382">
    <property type="term" value="P:kinetochore assembly"/>
    <property type="evidence" value="ECO:0007669"/>
    <property type="project" value="InterPro"/>
</dbReference>
<evidence type="ECO:0000256" key="1">
    <source>
        <dbReference type="ARBA" id="ARBA00004123"/>
    </source>
</evidence>
<accession>A0AAE0NLI1</accession>
<comment type="subcellular location">
    <subcellularLocation>
        <location evidence="2">Chromosome</location>
        <location evidence="2">Centromere</location>
    </subcellularLocation>
    <subcellularLocation>
        <location evidence="1">Nucleus</location>
    </subcellularLocation>
</comment>
<reference evidence="10" key="1">
    <citation type="journal article" date="2023" name="Mol. Phylogenet. Evol.">
        <title>Genome-scale phylogeny and comparative genomics of the fungal order Sordariales.</title>
        <authorList>
            <person name="Hensen N."/>
            <person name="Bonometti L."/>
            <person name="Westerberg I."/>
            <person name="Brannstrom I.O."/>
            <person name="Guillou S."/>
            <person name="Cros-Aarteil S."/>
            <person name="Calhoun S."/>
            <person name="Haridas S."/>
            <person name="Kuo A."/>
            <person name="Mondo S."/>
            <person name="Pangilinan J."/>
            <person name="Riley R."/>
            <person name="LaButti K."/>
            <person name="Andreopoulos B."/>
            <person name="Lipzen A."/>
            <person name="Chen C."/>
            <person name="Yan M."/>
            <person name="Daum C."/>
            <person name="Ng V."/>
            <person name="Clum A."/>
            <person name="Steindorff A."/>
            <person name="Ohm R.A."/>
            <person name="Martin F."/>
            <person name="Silar P."/>
            <person name="Natvig D.O."/>
            <person name="Lalanne C."/>
            <person name="Gautier V."/>
            <person name="Ament-Velasquez S.L."/>
            <person name="Kruys A."/>
            <person name="Hutchinson M.I."/>
            <person name="Powell A.J."/>
            <person name="Barry K."/>
            <person name="Miller A.N."/>
            <person name="Grigoriev I.V."/>
            <person name="Debuchy R."/>
            <person name="Gladieux P."/>
            <person name="Hiltunen Thoren M."/>
            <person name="Johannesson H."/>
        </authorList>
    </citation>
    <scope>NUCLEOTIDE SEQUENCE</scope>
    <source>
        <strain evidence="10">CBS 958.72</strain>
    </source>
</reference>
<keyword evidence="6" id="KW-0539">Nucleus</keyword>
<evidence type="ECO:0000256" key="8">
    <source>
        <dbReference type="SAM" id="Coils"/>
    </source>
</evidence>
<evidence type="ECO:0000256" key="2">
    <source>
        <dbReference type="ARBA" id="ARBA00004584"/>
    </source>
</evidence>
<feature type="region of interest" description="Disordered" evidence="9">
    <location>
        <begin position="213"/>
        <end position="273"/>
    </location>
</feature>
<keyword evidence="4" id="KW-0158">Chromosome</keyword>
<evidence type="ECO:0000256" key="5">
    <source>
        <dbReference type="ARBA" id="ARBA00023054"/>
    </source>
</evidence>
<evidence type="ECO:0000256" key="9">
    <source>
        <dbReference type="SAM" id="MobiDB-lite"/>
    </source>
</evidence>
<evidence type="ECO:0000256" key="4">
    <source>
        <dbReference type="ARBA" id="ARBA00022454"/>
    </source>
</evidence>
<keyword evidence="7" id="KW-0137">Centromere</keyword>
<dbReference type="Proteomes" id="UP001287356">
    <property type="component" value="Unassembled WGS sequence"/>
</dbReference>
<evidence type="ECO:0000313" key="11">
    <source>
        <dbReference type="Proteomes" id="UP001287356"/>
    </source>
</evidence>
<protein>
    <submittedName>
        <fullName evidence="10">Uncharacterized protein</fullName>
    </submittedName>
</protein>
<dbReference type="PANTHER" id="PTHR14401">
    <property type="entry name" value="CENTROMERE PROTEIN K"/>
    <property type="match status" value="1"/>
</dbReference>
<dbReference type="InterPro" id="IPR020993">
    <property type="entry name" value="Centromere_CenpK"/>
</dbReference>
<keyword evidence="5 8" id="KW-0175">Coiled coil</keyword>
<feature type="coiled-coil region" evidence="8">
    <location>
        <begin position="17"/>
        <end position="44"/>
    </location>
</feature>
<dbReference type="AlphaFoldDB" id="A0AAE0NLI1"/>
<dbReference type="GO" id="GO:0005634">
    <property type="term" value="C:nucleus"/>
    <property type="evidence" value="ECO:0007669"/>
    <property type="project" value="UniProtKB-SubCell"/>
</dbReference>
<evidence type="ECO:0000256" key="7">
    <source>
        <dbReference type="ARBA" id="ARBA00023328"/>
    </source>
</evidence>
<organism evidence="10 11">
    <name type="scientific">Lasiosphaeria ovina</name>
    <dbReference type="NCBI Taxonomy" id="92902"/>
    <lineage>
        <taxon>Eukaryota</taxon>
        <taxon>Fungi</taxon>
        <taxon>Dikarya</taxon>
        <taxon>Ascomycota</taxon>
        <taxon>Pezizomycotina</taxon>
        <taxon>Sordariomycetes</taxon>
        <taxon>Sordariomycetidae</taxon>
        <taxon>Sordariales</taxon>
        <taxon>Lasiosphaeriaceae</taxon>
        <taxon>Lasiosphaeria</taxon>
    </lineage>
</organism>
<reference evidence="10" key="2">
    <citation type="submission" date="2023-06" db="EMBL/GenBank/DDBJ databases">
        <authorList>
            <consortium name="Lawrence Berkeley National Laboratory"/>
            <person name="Haridas S."/>
            <person name="Hensen N."/>
            <person name="Bonometti L."/>
            <person name="Westerberg I."/>
            <person name="Brannstrom I.O."/>
            <person name="Guillou S."/>
            <person name="Cros-Aarteil S."/>
            <person name="Calhoun S."/>
            <person name="Kuo A."/>
            <person name="Mondo S."/>
            <person name="Pangilinan J."/>
            <person name="Riley R."/>
            <person name="Labutti K."/>
            <person name="Andreopoulos B."/>
            <person name="Lipzen A."/>
            <person name="Chen C."/>
            <person name="Yanf M."/>
            <person name="Daum C."/>
            <person name="Ng V."/>
            <person name="Clum A."/>
            <person name="Steindorff A."/>
            <person name="Ohm R."/>
            <person name="Martin F."/>
            <person name="Silar P."/>
            <person name="Natvig D."/>
            <person name="Lalanne C."/>
            <person name="Gautier V."/>
            <person name="Ament-Velasquez S.L."/>
            <person name="Kruys A."/>
            <person name="Hutchinson M.I."/>
            <person name="Powell A.J."/>
            <person name="Barry K."/>
            <person name="Miller A.N."/>
            <person name="Grigoriev I.V."/>
            <person name="Debuchy R."/>
            <person name="Gladieux P."/>
            <person name="Thoren M.H."/>
            <person name="Johannesson H."/>
        </authorList>
    </citation>
    <scope>NUCLEOTIDE SEQUENCE</scope>
    <source>
        <strain evidence="10">CBS 958.72</strain>
    </source>
</reference>